<keyword evidence="1" id="KW-1133">Transmembrane helix</keyword>
<keyword evidence="1" id="KW-0472">Membrane</keyword>
<feature type="transmembrane region" description="Helical" evidence="1">
    <location>
        <begin position="7"/>
        <end position="29"/>
    </location>
</feature>
<dbReference type="InterPro" id="IPR005325">
    <property type="entry name" value="DUF308_memb"/>
</dbReference>
<reference evidence="2 3" key="1">
    <citation type="journal article" date="2023" name="Int. J. Syst. Evol. Microbiol.">
        <title>Arthrobacter mangrovi sp. nov., an actinobacterium isolated from the rhizosphere of a mangrove.</title>
        <authorList>
            <person name="Hamada M."/>
            <person name="Saitou S."/>
            <person name="Enomoto N."/>
            <person name="Nanri K."/>
            <person name="Hidaka K."/>
            <person name="Miura T."/>
            <person name="Tamura T."/>
        </authorList>
    </citation>
    <scope>NUCLEOTIDE SEQUENCE [LARGE SCALE GENOMIC DNA]</scope>
    <source>
        <strain evidence="2 3">NBRC 112813</strain>
    </source>
</reference>
<dbReference type="EMBL" id="BRVS01000004">
    <property type="protein sequence ID" value="GLB66509.1"/>
    <property type="molecule type" value="Genomic_DNA"/>
</dbReference>
<feature type="transmembrane region" description="Helical" evidence="1">
    <location>
        <begin position="121"/>
        <end position="150"/>
    </location>
</feature>
<evidence type="ECO:0000313" key="3">
    <source>
        <dbReference type="Proteomes" id="UP001209654"/>
    </source>
</evidence>
<name>A0ABQ5MRB5_9MICC</name>
<sequence length="160" mass="16633">MARLLQGAPWWVLLALGLFSSGLGVFLILDPVASLNRYALSIGLGLVLSGLADLAAVPRSPRRLRLPVVAIAWILAGLAVAAWRDVQVAVLVAIGVCALAAGAVSHLSMLRRVAGAERRTVLLLGLLDAALAVLALLLPMLTLLGITMLFGVRTLFPASG</sequence>
<evidence type="ECO:0000256" key="1">
    <source>
        <dbReference type="SAM" id="Phobius"/>
    </source>
</evidence>
<organism evidence="2 3">
    <name type="scientific">Arthrobacter mangrovi</name>
    <dbReference type="NCBI Taxonomy" id="2966350"/>
    <lineage>
        <taxon>Bacteria</taxon>
        <taxon>Bacillati</taxon>
        <taxon>Actinomycetota</taxon>
        <taxon>Actinomycetes</taxon>
        <taxon>Micrococcales</taxon>
        <taxon>Micrococcaceae</taxon>
        <taxon>Arthrobacter</taxon>
    </lineage>
</organism>
<feature type="transmembrane region" description="Helical" evidence="1">
    <location>
        <begin position="89"/>
        <end position="109"/>
    </location>
</feature>
<dbReference type="Proteomes" id="UP001209654">
    <property type="component" value="Unassembled WGS sequence"/>
</dbReference>
<evidence type="ECO:0000313" key="2">
    <source>
        <dbReference type="EMBL" id="GLB66509.1"/>
    </source>
</evidence>
<protein>
    <submittedName>
        <fullName evidence="2">Uncharacterized protein</fullName>
    </submittedName>
</protein>
<feature type="transmembrane region" description="Helical" evidence="1">
    <location>
        <begin position="35"/>
        <end position="57"/>
    </location>
</feature>
<dbReference type="Pfam" id="PF03729">
    <property type="entry name" value="DUF308"/>
    <property type="match status" value="1"/>
</dbReference>
<proteinExistence type="predicted"/>
<comment type="caution">
    <text evidence="2">The sequence shown here is derived from an EMBL/GenBank/DDBJ whole genome shotgun (WGS) entry which is preliminary data.</text>
</comment>
<gene>
    <name evidence="2" type="ORF">AHIS1636_09480</name>
</gene>
<keyword evidence="1" id="KW-0812">Transmembrane</keyword>
<accession>A0ABQ5MRB5</accession>
<keyword evidence="3" id="KW-1185">Reference proteome</keyword>
<feature type="transmembrane region" description="Helical" evidence="1">
    <location>
        <begin position="64"/>
        <end position="83"/>
    </location>
</feature>